<evidence type="ECO:0008006" key="4">
    <source>
        <dbReference type="Google" id="ProtNLM"/>
    </source>
</evidence>
<gene>
    <name evidence="2" type="ORF">LOTGIDRAFT_113994</name>
</gene>
<keyword evidence="1" id="KW-1133">Transmembrane helix</keyword>
<evidence type="ECO:0000256" key="1">
    <source>
        <dbReference type="SAM" id="Phobius"/>
    </source>
</evidence>
<organism evidence="2 3">
    <name type="scientific">Lottia gigantea</name>
    <name type="common">Giant owl limpet</name>
    <dbReference type="NCBI Taxonomy" id="225164"/>
    <lineage>
        <taxon>Eukaryota</taxon>
        <taxon>Metazoa</taxon>
        <taxon>Spiralia</taxon>
        <taxon>Lophotrochozoa</taxon>
        <taxon>Mollusca</taxon>
        <taxon>Gastropoda</taxon>
        <taxon>Patellogastropoda</taxon>
        <taxon>Lottioidea</taxon>
        <taxon>Lottiidae</taxon>
        <taxon>Lottia</taxon>
    </lineage>
</organism>
<dbReference type="EMBL" id="KB201205">
    <property type="protein sequence ID" value="ESO98974.1"/>
    <property type="molecule type" value="Genomic_DNA"/>
</dbReference>
<feature type="transmembrane region" description="Helical" evidence="1">
    <location>
        <begin position="36"/>
        <end position="57"/>
    </location>
</feature>
<accession>V4CAX1</accession>
<dbReference type="RefSeq" id="XP_009050594.1">
    <property type="nucleotide sequence ID" value="XM_009052346.1"/>
</dbReference>
<feature type="transmembrane region" description="Helical" evidence="1">
    <location>
        <begin position="159"/>
        <end position="181"/>
    </location>
</feature>
<dbReference type="OrthoDB" id="207378at2759"/>
<dbReference type="OMA" id="DINMICF"/>
<protein>
    <recommendedName>
        <fullName evidence="4">Acyltransferase 3 domain-containing protein</fullName>
    </recommendedName>
</protein>
<reference evidence="2 3" key="1">
    <citation type="journal article" date="2013" name="Nature">
        <title>Insights into bilaterian evolution from three spiralian genomes.</title>
        <authorList>
            <person name="Simakov O."/>
            <person name="Marletaz F."/>
            <person name="Cho S.J."/>
            <person name="Edsinger-Gonzales E."/>
            <person name="Havlak P."/>
            <person name="Hellsten U."/>
            <person name="Kuo D.H."/>
            <person name="Larsson T."/>
            <person name="Lv J."/>
            <person name="Arendt D."/>
            <person name="Savage R."/>
            <person name="Osoegawa K."/>
            <person name="de Jong P."/>
            <person name="Grimwood J."/>
            <person name="Chapman J.A."/>
            <person name="Shapiro H."/>
            <person name="Aerts A."/>
            <person name="Otillar R.P."/>
            <person name="Terry A.Y."/>
            <person name="Boore J.L."/>
            <person name="Grigoriev I.V."/>
            <person name="Lindberg D.R."/>
            <person name="Seaver E.C."/>
            <person name="Weisblat D.A."/>
            <person name="Putnam N.H."/>
            <person name="Rokhsar D.S."/>
        </authorList>
    </citation>
    <scope>NUCLEOTIDE SEQUENCE [LARGE SCALE GENOMIC DNA]</scope>
</reference>
<dbReference type="Proteomes" id="UP000030746">
    <property type="component" value="Unassembled WGS sequence"/>
</dbReference>
<dbReference type="HOGENOM" id="CLU_101518_1_0_1"/>
<keyword evidence="3" id="KW-1185">Reference proteome</keyword>
<dbReference type="KEGG" id="lgi:LOTGIDRAFT_113994"/>
<name>V4CAX1_LOTGI</name>
<proteinExistence type="predicted"/>
<dbReference type="PANTHER" id="PTHR11161">
    <property type="entry name" value="O-ACYLTRANSFERASE"/>
    <property type="match status" value="1"/>
</dbReference>
<dbReference type="PANTHER" id="PTHR11161:SF0">
    <property type="entry name" value="O-ACYLTRANSFERASE LIKE PROTEIN"/>
    <property type="match status" value="1"/>
</dbReference>
<dbReference type="GeneID" id="20231033"/>
<evidence type="ECO:0000313" key="2">
    <source>
        <dbReference type="EMBL" id="ESO98974.1"/>
    </source>
</evidence>
<dbReference type="InterPro" id="IPR052728">
    <property type="entry name" value="O2_lipid_transport_reg"/>
</dbReference>
<sequence length="198" mass="22518">MEYYITPWCRMGPYIIGLLAGYYLYKTEIRFRWNKLTVVTGWCIATASALAVLYGLYDVAQGHPLSVETSAFYNAVNRTVWGACVSWVVIACVGGYGGPVNVHKYDCIVISGPVNVLLSWKGLIPLSRLTYCAYLIHPIVMYAWFFAQKKTIYLTDATFVFLFFSFLVAAYMLAFILSLLFESPMMGLENVIFKRQKR</sequence>
<dbReference type="AlphaFoldDB" id="V4CAX1"/>
<feature type="transmembrane region" description="Helical" evidence="1">
    <location>
        <begin position="128"/>
        <end position="147"/>
    </location>
</feature>
<dbReference type="CTD" id="20231033"/>
<feature type="transmembrane region" description="Helical" evidence="1">
    <location>
        <begin position="5"/>
        <end position="24"/>
    </location>
</feature>
<evidence type="ECO:0000313" key="3">
    <source>
        <dbReference type="Proteomes" id="UP000030746"/>
    </source>
</evidence>
<keyword evidence="1" id="KW-0812">Transmembrane</keyword>
<keyword evidence="1" id="KW-0472">Membrane</keyword>